<feature type="binding site" evidence="19">
    <location>
        <position position="3414"/>
    </location>
    <ligand>
        <name>S-adenosyl-L-methionine</name>
        <dbReference type="ChEBI" id="CHEBI:59789"/>
    </ligand>
</feature>
<dbReference type="Gene3D" id="3.30.160.360">
    <property type="match status" value="2"/>
</dbReference>
<dbReference type="SUPFAM" id="SSF82199">
    <property type="entry name" value="SET domain"/>
    <property type="match status" value="1"/>
</dbReference>
<dbReference type="InterPro" id="IPR034732">
    <property type="entry name" value="EPHD"/>
</dbReference>
<feature type="binding site" evidence="19">
    <location>
        <position position="3456"/>
    </location>
    <ligand>
        <name>S-adenosyl-L-methionine</name>
        <dbReference type="ChEBI" id="CHEBI:59789"/>
    </ligand>
</feature>
<dbReference type="Pfam" id="PF05965">
    <property type="entry name" value="FYRC"/>
    <property type="match status" value="1"/>
</dbReference>
<evidence type="ECO:0000256" key="8">
    <source>
        <dbReference type="ARBA" id="ARBA00022771"/>
    </source>
</evidence>
<evidence type="ECO:0000256" key="10">
    <source>
        <dbReference type="ARBA" id="ARBA00022853"/>
    </source>
</evidence>
<dbReference type="InterPro" id="IPR016569">
    <property type="entry name" value="MeTrfase_trithorax"/>
</dbReference>
<dbReference type="InterPro" id="IPR001214">
    <property type="entry name" value="SET_dom"/>
</dbReference>
<dbReference type="CDD" id="cd15506">
    <property type="entry name" value="PHD1_KMT2A_like"/>
    <property type="match status" value="1"/>
</dbReference>
<evidence type="ECO:0000256" key="9">
    <source>
        <dbReference type="ARBA" id="ARBA00022833"/>
    </source>
</evidence>
<keyword evidence="3 18" id="KW-0489">Methyltransferase</keyword>
<comment type="subcellular location">
    <subcellularLocation>
        <location evidence="1 18">Nucleus</location>
    </subcellularLocation>
</comment>
<feature type="region of interest" description="Disordered" evidence="23">
    <location>
        <begin position="292"/>
        <end position="311"/>
    </location>
</feature>
<evidence type="ECO:0000256" key="1">
    <source>
        <dbReference type="ARBA" id="ARBA00004123"/>
    </source>
</evidence>
<evidence type="ECO:0000256" key="6">
    <source>
        <dbReference type="ARBA" id="ARBA00022723"/>
    </source>
</evidence>
<evidence type="ECO:0000256" key="16">
    <source>
        <dbReference type="ARBA" id="ARBA00023242"/>
    </source>
</evidence>
<feature type="compositionally biased region" description="Basic and acidic residues" evidence="23">
    <location>
        <begin position="649"/>
        <end position="678"/>
    </location>
</feature>
<feature type="domain" description="Nuclear receptor" evidence="27">
    <location>
        <begin position="411"/>
        <end position="534"/>
    </location>
</feature>
<feature type="compositionally biased region" description="Low complexity" evidence="23">
    <location>
        <begin position="626"/>
        <end position="642"/>
    </location>
</feature>
<dbReference type="Proteomes" id="UP000515160">
    <property type="component" value="Chromosome 2R"/>
</dbReference>
<evidence type="ECO:0000256" key="2">
    <source>
        <dbReference type="ARBA" id="ARBA00012183"/>
    </source>
</evidence>
<feature type="binding site" evidence="20">
    <location>
        <position position="3530"/>
    </location>
    <ligand>
        <name>Zn(2+)</name>
        <dbReference type="ChEBI" id="CHEBI:29105"/>
    </ligand>
</feature>
<dbReference type="Gene3D" id="3.30.40.10">
    <property type="entry name" value="Zinc/RING finger domain, C3HC4 (zinc finger)"/>
    <property type="match status" value="3"/>
</dbReference>
<dbReference type="GO" id="GO:0140949">
    <property type="term" value="F:histone H3K9 trimethyltransferase activity"/>
    <property type="evidence" value="ECO:0007669"/>
    <property type="project" value="UniProtKB-EC"/>
</dbReference>
<dbReference type="Pfam" id="PF00856">
    <property type="entry name" value="SET"/>
    <property type="match status" value="1"/>
</dbReference>
<feature type="compositionally biased region" description="Low complexity" evidence="23">
    <location>
        <begin position="2199"/>
        <end position="2220"/>
    </location>
</feature>
<dbReference type="GO" id="GO:0032259">
    <property type="term" value="P:methylation"/>
    <property type="evidence" value="ECO:0007669"/>
    <property type="project" value="UniProtKB-KW"/>
</dbReference>
<organism evidence="29 30">
    <name type="scientific">Drosophila albomicans</name>
    <name type="common">Fruit fly</name>
    <dbReference type="NCBI Taxonomy" id="7291"/>
    <lineage>
        <taxon>Eukaryota</taxon>
        <taxon>Metazoa</taxon>
        <taxon>Ecdysozoa</taxon>
        <taxon>Arthropoda</taxon>
        <taxon>Hexapoda</taxon>
        <taxon>Insecta</taxon>
        <taxon>Pterygota</taxon>
        <taxon>Neoptera</taxon>
        <taxon>Endopterygota</taxon>
        <taxon>Diptera</taxon>
        <taxon>Brachycera</taxon>
        <taxon>Muscomorpha</taxon>
        <taxon>Ephydroidea</taxon>
        <taxon>Drosophilidae</taxon>
        <taxon>Drosophila</taxon>
    </lineage>
</organism>
<dbReference type="GO" id="GO:0043565">
    <property type="term" value="F:sequence-specific DNA binding"/>
    <property type="evidence" value="ECO:0007669"/>
    <property type="project" value="InterPro"/>
</dbReference>
<keyword evidence="5 18" id="KW-0949">S-adenosyl-L-methionine</keyword>
<feature type="compositionally biased region" description="Basic and acidic residues" evidence="23">
    <location>
        <begin position="737"/>
        <end position="747"/>
    </location>
</feature>
<accession>A0A9C6TDS9</accession>
<dbReference type="InterPro" id="IPR003616">
    <property type="entry name" value="Post-SET_dom"/>
</dbReference>
<keyword evidence="12" id="KW-0103">Bromodomain</keyword>
<feature type="binding site" evidence="19">
    <location>
        <begin position="3479"/>
        <end position="3480"/>
    </location>
    <ligand>
        <name>S-adenosyl-L-methionine</name>
        <dbReference type="ChEBI" id="CHEBI:59789"/>
    </ligand>
</feature>
<feature type="binding site" evidence="20">
    <location>
        <position position="3535"/>
    </location>
    <ligand>
        <name>Zn(2+)</name>
        <dbReference type="ChEBI" id="CHEBI:29105"/>
    </ligand>
</feature>
<keyword evidence="29" id="KW-1185">Reference proteome</keyword>
<dbReference type="PROSITE" id="PS50016">
    <property type="entry name" value="ZF_PHD_2"/>
    <property type="match status" value="3"/>
</dbReference>
<dbReference type="PROSITE" id="PS50280">
    <property type="entry name" value="SET"/>
    <property type="match status" value="1"/>
</dbReference>
<dbReference type="InterPro" id="IPR047219">
    <property type="entry name" value="KMT2A_2B_SET"/>
</dbReference>
<dbReference type="GO" id="GO:0008270">
    <property type="term" value="F:zinc ion binding"/>
    <property type="evidence" value="ECO:0007669"/>
    <property type="project" value="UniProtKB-KW"/>
</dbReference>
<dbReference type="CDD" id="cd15508">
    <property type="entry name" value="PHD3_KMT2A_like"/>
    <property type="match status" value="1"/>
</dbReference>
<evidence type="ECO:0000256" key="23">
    <source>
        <dbReference type="SAM" id="MobiDB-lite"/>
    </source>
</evidence>
<feature type="region of interest" description="Disordered" evidence="23">
    <location>
        <begin position="618"/>
        <end position="750"/>
    </location>
</feature>
<dbReference type="CDD" id="cd15489">
    <property type="entry name" value="PHD_SF"/>
    <property type="match status" value="1"/>
</dbReference>
<feature type="compositionally biased region" description="Acidic residues" evidence="23">
    <location>
        <begin position="218"/>
        <end position="245"/>
    </location>
</feature>
<dbReference type="Gene3D" id="2.170.270.10">
    <property type="entry name" value="SET domain"/>
    <property type="match status" value="1"/>
</dbReference>
<dbReference type="GO" id="GO:0042800">
    <property type="term" value="F:histone H3K4 methyltransferase activity"/>
    <property type="evidence" value="ECO:0007669"/>
    <property type="project" value="UniProtKB-UniRule"/>
</dbReference>
<dbReference type="SUPFAM" id="SSF57903">
    <property type="entry name" value="FYVE/PHD zinc finger"/>
    <property type="match status" value="2"/>
</dbReference>
<feature type="compositionally biased region" description="Polar residues" evidence="23">
    <location>
        <begin position="2611"/>
        <end position="2620"/>
    </location>
</feature>
<evidence type="ECO:0000256" key="13">
    <source>
        <dbReference type="ARBA" id="ARBA00023125"/>
    </source>
</evidence>
<keyword evidence="9 20" id="KW-0862">Zinc</keyword>
<dbReference type="InterPro" id="IPR019787">
    <property type="entry name" value="Znf_PHD-finger"/>
</dbReference>
<evidence type="ECO:0000256" key="15">
    <source>
        <dbReference type="ARBA" id="ARBA00023163"/>
    </source>
</evidence>
<dbReference type="PANTHER" id="PTHR45838:SF4">
    <property type="entry name" value="HISTONE-LYSINE N-METHYLTRANSFERASE TRITHORAX"/>
    <property type="match status" value="1"/>
</dbReference>
<feature type="region of interest" description="Disordered" evidence="23">
    <location>
        <begin position="1"/>
        <end position="82"/>
    </location>
</feature>
<dbReference type="Pfam" id="PF05964">
    <property type="entry name" value="FYRN"/>
    <property type="match status" value="1"/>
</dbReference>
<feature type="domain" description="PHD-type" evidence="24">
    <location>
        <begin position="1033"/>
        <end position="1082"/>
    </location>
</feature>
<keyword evidence="22" id="KW-0175">Coiled coil</keyword>
<dbReference type="GO" id="GO:0098687">
    <property type="term" value="C:chromosomal region"/>
    <property type="evidence" value="ECO:0007669"/>
    <property type="project" value="UniProtKB-ARBA"/>
</dbReference>
<keyword evidence="16 18" id="KW-0539">Nucleus</keyword>
<dbReference type="SMART" id="SM00541">
    <property type="entry name" value="FYRN"/>
    <property type="match status" value="1"/>
</dbReference>
<dbReference type="PANTHER" id="PTHR45838">
    <property type="entry name" value="HISTONE-LYSINE-N-METHYLTRANSFERASE 2 KMT2 FAMILY MEMBER"/>
    <property type="match status" value="1"/>
</dbReference>
<feature type="compositionally biased region" description="Low complexity" evidence="23">
    <location>
        <begin position="778"/>
        <end position="794"/>
    </location>
</feature>
<evidence type="ECO:0000256" key="21">
    <source>
        <dbReference type="PROSITE-ProRule" id="PRU00146"/>
    </source>
</evidence>
<evidence type="ECO:0000259" key="28">
    <source>
        <dbReference type="PROSITE" id="PS51805"/>
    </source>
</evidence>
<keyword evidence="6 20" id="KW-0479">Metal-binding</keyword>
<dbReference type="GO" id="GO:0035097">
    <property type="term" value="C:histone methyltransferase complex"/>
    <property type="evidence" value="ECO:0007669"/>
    <property type="project" value="InterPro"/>
</dbReference>
<feature type="domain" description="PHD-type" evidence="28">
    <location>
        <begin position="1419"/>
        <end position="1527"/>
    </location>
</feature>
<feature type="region of interest" description="Disordered" evidence="23">
    <location>
        <begin position="820"/>
        <end position="910"/>
    </location>
</feature>
<feature type="region of interest" description="Disordered" evidence="23">
    <location>
        <begin position="209"/>
        <end position="265"/>
    </location>
</feature>
<feature type="compositionally biased region" description="Polar residues" evidence="23">
    <location>
        <begin position="897"/>
        <end position="906"/>
    </location>
</feature>
<evidence type="ECO:0000256" key="11">
    <source>
        <dbReference type="ARBA" id="ARBA00023015"/>
    </source>
</evidence>
<dbReference type="PROSITE" id="PS50868">
    <property type="entry name" value="POST_SET"/>
    <property type="match status" value="1"/>
</dbReference>
<keyword evidence="15 18" id="KW-0804">Transcription</keyword>
<feature type="domain" description="Post-SET" evidence="26">
    <location>
        <begin position="3524"/>
        <end position="3540"/>
    </location>
</feature>
<feature type="domain" description="PHD-type" evidence="24">
    <location>
        <begin position="1110"/>
        <end position="1171"/>
    </location>
</feature>
<feature type="region of interest" description="Disordered" evidence="23">
    <location>
        <begin position="160"/>
        <end position="185"/>
    </location>
</feature>
<keyword evidence="10 18" id="KW-0156">Chromatin regulator</keyword>
<dbReference type="CDD" id="cd19170">
    <property type="entry name" value="SET_KMT2A_2B"/>
    <property type="match status" value="1"/>
</dbReference>
<evidence type="ECO:0000256" key="3">
    <source>
        <dbReference type="ARBA" id="ARBA00022603"/>
    </source>
</evidence>
<evidence type="ECO:0000259" key="27">
    <source>
        <dbReference type="PROSITE" id="PS51030"/>
    </source>
</evidence>
<dbReference type="GO" id="GO:0045893">
    <property type="term" value="P:positive regulation of DNA-templated transcription"/>
    <property type="evidence" value="ECO:0007669"/>
    <property type="project" value="TreeGrafter"/>
</dbReference>
<dbReference type="SMART" id="SM00317">
    <property type="entry name" value="SET"/>
    <property type="match status" value="1"/>
</dbReference>
<comment type="function">
    <text evidence="18">Histone methyltransferase that methylates 'Lys-4' of histone H3 (H3K4me). H3K4me represents a specific tag for epigenetic transcriptional activation. Functions in segment determination through interaction with genes of bithorax (BX-C) and antennapedia (ANT-C) complexes. Acts as an activator of BX-C. Involved in the very early regulation of homeotic genes expressed only in the posterior region of the embryo.</text>
</comment>
<evidence type="ECO:0000259" key="26">
    <source>
        <dbReference type="PROSITE" id="PS50868"/>
    </source>
</evidence>
<feature type="region of interest" description="Disordered" evidence="23">
    <location>
        <begin position="2609"/>
        <end position="2641"/>
    </location>
</feature>
<evidence type="ECO:0000256" key="7">
    <source>
        <dbReference type="ARBA" id="ARBA00022737"/>
    </source>
</evidence>
<evidence type="ECO:0000256" key="22">
    <source>
        <dbReference type="SAM" id="Coils"/>
    </source>
</evidence>
<comment type="similarity">
    <text evidence="18">Belongs to the class V-like SAM-binding methyltransferase superfamily. Histone-lysine methyltransferase family. TRX/MLL subfamily.</text>
</comment>
<dbReference type="InterPro" id="IPR036427">
    <property type="entry name" value="Bromodomain-like_sf"/>
</dbReference>
<dbReference type="InterPro" id="IPR013083">
    <property type="entry name" value="Znf_RING/FYVE/PHD"/>
</dbReference>
<dbReference type="FunFam" id="2.170.270.10:FF:000004">
    <property type="entry name" value="Histone-lysine N-methyltransferase"/>
    <property type="match status" value="1"/>
</dbReference>
<dbReference type="RefSeq" id="XP_051864098.1">
    <property type="nucleotide sequence ID" value="XM_052008138.1"/>
</dbReference>
<keyword evidence="8 21" id="KW-0863">Zinc-finger</keyword>
<name>A0A9C6TDS9_DROAB</name>
<dbReference type="GO" id="GO:0003700">
    <property type="term" value="F:DNA-binding transcription factor activity"/>
    <property type="evidence" value="ECO:0007669"/>
    <property type="project" value="InterPro"/>
</dbReference>
<gene>
    <name evidence="30" type="primary">LOC117575922</name>
</gene>
<sequence length="3540" mass="384547">MASNEQMTNEAATEALTTNTSSNNSVNNKSSECTSNGTGASTSAAGAPSASNAATASSTSSAATTVGGGGAATSSTASQKQKKTVTFKNILETSDDKSVVKRFYNPDNRVPLVSIMKKDSLNRPLAYCRGSEFIVRPSILSKILNKNSNIDKLNSLKFRSVPHSSNSATNDLASNSSSSSSSSSSNLFNSGLSRAFGAPLEDEDAVSGGVTFRKANEDNDDDGSASSDDMDEDDDDDDLDDNEEAVSEKSTETGPSIDDRDNDDRQLVMDKHFVLPKRSTRSSRIIKPNKRLLDSGGISSTSKKNIPETVSSAKTKPKNYFGLGDFAADTAASTSKLGKETTTTFPSFAGMKLNNSFVLRQPRLQFQDKGGLFAGAAAKSGLLLSTTSSSAISTANTISFGSHNSANAVAPMTCAVCTTPVNNKDAPLERKYGVIACEYCCKFISRMTKICKLYTPGMPSQLLRCKDGGSCNIHSKNFSAASAGSSNLFKKLFKARCTACWLRKCLAAFQLPTGHRSRMSAMLPVSMREETTSKDDKSLELLSPTASLRFAAPASSTSSVGATSSTTIKWKTTAETTVNSIKSNPLAENNVTFGSTPLLRPAILEKPLFLKISSEQKPAKEPLGLSPVASTSTSTSEAAVPAKVTRKQAKQEKLDKEKEREREREREKEKARELESEKPLSPVTKKAAETSTTAQETQKEEPQATTAASSSTAAQSGTSSTPSQSESVDVPAAAPDSLKRQRIDLKGPRVKHVCRSASIVLGQPLATFGDEEDDELATAEATPAAAAAVEPTPEVVKKPTPKSPVPVQMIIDENDNCATCKTPPEEQTAVAKPAETKASKSHIQTEAKKLASNSTSTSSSSSTSTKGKVTTRNAAAATVTSSSSSLVVHKKQRNLEHITSTSSTNDKPTRRALAKEVSRLKTLISIDFWENYDPAEVCQTGFGLIVTETVAQRALCFLCGSTGLDPLIFCACCCEPYHQYCVQDEYNLKHSSFEDTLMNSLLETSSNACAISAATNTALNQLTQRLNWLCPRCTVCYTCNMSSGSKVKCQKCQKNYHSTCLGTSKRLLGADRPLICVNCLKCKSCATTKVSKFVGNLPMCTACFKLRKKGNFCPICQKCYDDNDFDLKMMECGDCNQWVHSKCEGLSDEQYNLLSTLPESIEFICKKCARRCEVSRNKAEEWRQAVMEEFKSSLYSVLKLLSKSRQACALLKLSPRKKLRCTCAASVTNNAHGKTHSQGRLQPKALQFNYNGLGSDGESQNSDDVYEFKEQHSNAHNVHNPKPATPVPCSCLQPLAQPQSFSLVDIKQKIAGNAYVSLAEFNYDMSQVIQQSNCDELDIAYKELLSEQFPWFQNETKACTDALEEDMFESCGYEELEDSPSTYTEHHTTSQAPRSGVLDIPLDEVDDLGACGLKTRLDSRVCLFCRKSGEGLSGEEARLLYCGHDCWVHTNCAMWSAEVFEEIDGSLQNVHSAVARGRMIKCTVCGNRGATVGCNVKACGEHYHYPCARSIDCAFLTDKSMYCPAHARNALKANGSPSVTYESNFEVSRPVYVELDRKRKKLIEPAKVQFHIGSLEVRQLGSIVPRFSDSFEAIVPINFLCSRLYWSSKEPWKIVEYTVRTTIQNSYSTTLTLDAGRNFTVDHSNANGSLVQLGLAQIARWHSSLARSDVLDGNDWAEFPNSYVSQDENTEEEPQQNADLLPPEIKDAIFEDLPHELLDGISMLDIFMYEDLGDKTELFAMSEQSKDGTTAIPSQVGAAGVSSVSICDEDTRNSNSLSKQLELSNGWPASNPVEDAMLSAARSSSQAKTALKKTATAQTRSWAKLDGSSVAAFKRRKLSKNLAEGVLLSLNQRSKKEMATVAGITRRSSETSTDGATAATAMRSKSFTWSAAKRYFEKSEGREETTSAKLKIMQMDGVDDSITEFRIIGGDGNLSTAQFTGQVKCERCQCTYRNYDSFQRHLPSCEPMSTSESESDTASSAAAAAQLSAESLNELQKQALAAATLSNAGGLNYLQTSFPQVQNLATLGQFGVQGLQGLQPLQLQPQSLGNGFFLSQPNAAPTTSNANDELQLYANSLQSLAANLGGGFALTQPTMSATPQPQLIALSTNPDGTQQFIQLPQSNGAATQLLQATAPTVPQATTYQTLQATNSDKKIVLPLRGTGKPLKTVATKAAQQATAAAKQKQLKSGHGVKPIQAKLQPHQQQQPQQQQPQLNHQQQQPITVATNGATQLLGQNLLQPQLLFQSNAQPQTPQLLLPQTQTPNIISFVTGDGSQNQPLQYISIPTTNDFKPQQPTATPTFLTTTAPGAGATFLQTDASGNLMLTTAPTNSGLQMLTGPLQTQPQVIGTLIQPQTLQLTTGADGTQNAAAQQPLILGGATGAGATGLEFATATPQVILATQPMYYGLETIVQNTVMSSQQFVSTAMPGVLSQNASFSATTTQVFQASKIEPIVDLPAGYVVLNNAVDANGSAGSFLNATSVLQQSQTQATDDATTQLLQNASFQFQTTPNTTSTAQATMSDYGAPLVVTAKIPPVTQVKRQVSAQKAPISVLSKVQPQPQQSQVINKVLPTTTTHPQQQATQSKAMTNANQLKLAAQFQRQQQAAELKQKVATTGQTGSNCGAPPSIASKPLQKKTNLIRPIHKVEVKPKLMKPAPKLPATAANLQQQQLQQHQQQLQQQQQQLQQQQQQLQQQQAAAALVSQLPKVTMLPQRLPAQLQPQQQQQHLQPQQQQQHMQLQHQQQQQLTTAQLQPAQQPIISIVNTAEPQATTQFVMTPVPQTQATVQLLQEQPSQQQQPLEQQLLLNGNANANRLQHYASNSLPTNVVNPLQQQPLAASATTTVAPQSSITINSRPTNRVLPMQQRQEPAPLDTDVVVQSPTPPKPIEEPLATVSASSQKAVVKCFAQLEQKSPNYELELKNNALITQANAITMQVQQQQHEANIYTEPIYEKESESQLQLEKPKSNDLMLMEATSCQQQQQQQLELTANGFQLTSNESSLLEKHGFHVEPVPMDTEDHYASLKNGNEVPEEIDEDEEDDDDFSLKMATSACNDHEMSDSEEPAVKEKISKILDNLTNDDCADSIATATTVEASAGYQQMVEDVLATTGHVAATDDEAFTATAEETAAVEAAASYIHEMAEAHELQLKQLQAGVELEDLKKPKLDVTQQQQQQQTESVAENVVPTAAAPQQPPPMRDPKKISGPHLLYEIQSEDGFTYKSSSIAEIWEKVFEAVQVARRAHGLTPLPEGPLADMSGVQMIGLKTNALKYLIEQLPGVEKCAKYTPKYHKRNGNVSTAAGVGQLGNGAGGNAAALAAGADGQTLMDYGSDQEDLQENAYECARCEPYSNRSEYDMFSWLASRHRKQPIQVFVQPSDNELVPRRGTGSNLPMAMKYRTLKETYKDYVGVFRSHIHGRGLYCTKDIEAGEMVIEYAGELIRSTLTDKRERYYDGRGIGCYMFKIDDNLVVDATMRGNAARFINHSCEPNCYSKVVDILGHKHIIIFALRRIVQGEELTYDYKFPFEDEKIPCSCGSKRCRKYLN</sequence>
<dbReference type="SMART" id="SM00508">
    <property type="entry name" value="PostSET"/>
    <property type="match status" value="1"/>
</dbReference>
<feature type="region of interest" description="Disordered" evidence="23">
    <location>
        <begin position="2197"/>
        <end position="2220"/>
    </location>
</feature>
<protein>
    <recommendedName>
        <fullName evidence="17 18">Histone-lysine N-methyltransferase trithorax</fullName>
        <ecNumber evidence="2 18">2.1.1.355</ecNumber>
    </recommendedName>
</protein>
<feature type="compositionally biased region" description="Basic and acidic residues" evidence="23">
    <location>
        <begin position="246"/>
        <end position="265"/>
    </location>
</feature>
<feature type="compositionally biased region" description="Low complexity" evidence="23">
    <location>
        <begin position="852"/>
        <end position="887"/>
    </location>
</feature>
<dbReference type="GO" id="GO:0005700">
    <property type="term" value="C:polytene chromosome"/>
    <property type="evidence" value="ECO:0007669"/>
    <property type="project" value="UniProtKB-ARBA"/>
</dbReference>
<dbReference type="CTD" id="41737"/>
<feature type="compositionally biased region" description="Basic and acidic residues" evidence="23">
    <location>
        <begin position="834"/>
        <end position="849"/>
    </location>
</feature>
<reference evidence="30" key="1">
    <citation type="submission" date="2025-08" db="UniProtKB">
        <authorList>
            <consortium name="RefSeq"/>
        </authorList>
    </citation>
    <scope>IDENTIFICATION</scope>
    <source>
        <strain evidence="30">15112-1751.03</strain>
        <tissue evidence="30">Whole Adult</tissue>
    </source>
</reference>
<evidence type="ECO:0000256" key="17">
    <source>
        <dbReference type="ARBA" id="ARBA00071661"/>
    </source>
</evidence>
<dbReference type="FunFam" id="3.30.40.10:FF:000002">
    <property type="entry name" value="Histone-lysine N-methyltransferase"/>
    <property type="match status" value="1"/>
</dbReference>
<dbReference type="SMART" id="SM00542">
    <property type="entry name" value="FYRC"/>
    <property type="match status" value="1"/>
</dbReference>
<feature type="region of interest" description="Disordered" evidence="23">
    <location>
        <begin position="2716"/>
        <end position="2739"/>
    </location>
</feature>
<dbReference type="PROSITE" id="PS51030">
    <property type="entry name" value="NUCLEAR_REC_DBD_2"/>
    <property type="match status" value="1"/>
</dbReference>
<dbReference type="OrthoDB" id="308383at2759"/>
<evidence type="ECO:0000259" key="24">
    <source>
        <dbReference type="PROSITE" id="PS50016"/>
    </source>
</evidence>
<dbReference type="Gene3D" id="1.20.920.10">
    <property type="entry name" value="Bromodomain-like"/>
    <property type="match status" value="1"/>
</dbReference>
<dbReference type="Pfam" id="PF13771">
    <property type="entry name" value="zf-HC5HC2H"/>
    <property type="match status" value="1"/>
</dbReference>
<feature type="domain" description="PHD-type" evidence="24">
    <location>
        <begin position="953"/>
        <end position="1036"/>
    </location>
</feature>
<keyword evidence="11 18" id="KW-0805">Transcription regulation</keyword>
<evidence type="ECO:0000259" key="25">
    <source>
        <dbReference type="PROSITE" id="PS50280"/>
    </source>
</evidence>
<dbReference type="InterPro" id="IPR046341">
    <property type="entry name" value="SET_dom_sf"/>
</dbReference>
<dbReference type="InterPro" id="IPR011011">
    <property type="entry name" value="Znf_FYVE_PHD"/>
</dbReference>
<dbReference type="GO" id="GO:0001654">
    <property type="term" value="P:eye development"/>
    <property type="evidence" value="ECO:0007669"/>
    <property type="project" value="UniProtKB-ARBA"/>
</dbReference>
<evidence type="ECO:0000313" key="29">
    <source>
        <dbReference type="Proteomes" id="UP000515160"/>
    </source>
</evidence>
<dbReference type="GeneID" id="117575922"/>
<evidence type="ECO:0000256" key="5">
    <source>
        <dbReference type="ARBA" id="ARBA00022691"/>
    </source>
</evidence>
<dbReference type="InterPro" id="IPR003888">
    <property type="entry name" value="FYrich_N"/>
</dbReference>
<dbReference type="CDD" id="cd15664">
    <property type="entry name" value="ePHD_KMT2A_like"/>
    <property type="match status" value="1"/>
</dbReference>
<evidence type="ECO:0000256" key="14">
    <source>
        <dbReference type="ARBA" id="ARBA00023159"/>
    </source>
</evidence>
<keyword evidence="14" id="KW-0010">Activator</keyword>
<feature type="compositionally biased region" description="Low complexity" evidence="23">
    <location>
        <begin position="703"/>
        <end position="727"/>
    </location>
</feature>
<dbReference type="SMART" id="SM00249">
    <property type="entry name" value="PHD"/>
    <property type="match status" value="4"/>
</dbReference>
<dbReference type="EC" id="2.1.1.355" evidence="2 18"/>
<evidence type="ECO:0000256" key="12">
    <source>
        <dbReference type="ARBA" id="ARBA00023117"/>
    </source>
</evidence>
<dbReference type="InterPro" id="IPR003889">
    <property type="entry name" value="FYrich_C"/>
</dbReference>
<feature type="binding site" evidence="20">
    <location>
        <position position="3528"/>
    </location>
    <ligand>
        <name>Zn(2+)</name>
        <dbReference type="ChEBI" id="CHEBI:29105"/>
    </ligand>
</feature>
<proteinExistence type="inferred from homology"/>
<feature type="compositionally biased region" description="Low complexity" evidence="23">
    <location>
        <begin position="164"/>
        <end position="185"/>
    </location>
</feature>
<feature type="region of interest" description="Disordered" evidence="23">
    <location>
        <begin position="771"/>
        <end position="806"/>
    </location>
</feature>
<dbReference type="InterPro" id="IPR001965">
    <property type="entry name" value="Znf_PHD"/>
</dbReference>
<dbReference type="InterPro" id="IPR001628">
    <property type="entry name" value="Znf_hrmn_rcpt"/>
</dbReference>
<dbReference type="PROSITE" id="PS51805">
    <property type="entry name" value="EPHD"/>
    <property type="match status" value="1"/>
</dbReference>
<evidence type="ECO:0000256" key="20">
    <source>
        <dbReference type="PIRSR" id="PIRSR010354-51"/>
    </source>
</evidence>
<keyword evidence="7" id="KW-0677">Repeat</keyword>
<feature type="coiled-coil region" evidence="22">
    <location>
        <begin position="2660"/>
        <end position="2704"/>
    </location>
</feature>
<dbReference type="PROSITE" id="PS51542">
    <property type="entry name" value="FYRN"/>
    <property type="match status" value="1"/>
</dbReference>
<feature type="domain" description="SET" evidence="25">
    <location>
        <begin position="3402"/>
        <end position="3518"/>
    </location>
</feature>
<dbReference type="PROSITE" id="PS51543">
    <property type="entry name" value="FYRC"/>
    <property type="match status" value="1"/>
</dbReference>
<feature type="compositionally biased region" description="Polar residues" evidence="23">
    <location>
        <begin position="297"/>
        <end position="311"/>
    </location>
</feature>
<evidence type="ECO:0000256" key="19">
    <source>
        <dbReference type="PIRSR" id="PIRSR010354-50"/>
    </source>
</evidence>
<feature type="region of interest" description="Disordered" evidence="23">
    <location>
        <begin position="3164"/>
        <end position="3196"/>
    </location>
</feature>
<feature type="compositionally biased region" description="Low complexity" evidence="23">
    <location>
        <begin position="8"/>
        <end position="65"/>
    </location>
</feature>
<evidence type="ECO:0000256" key="18">
    <source>
        <dbReference type="PIRNR" id="PIRNR010354"/>
    </source>
</evidence>
<comment type="catalytic activity">
    <reaction evidence="18">
        <text>L-lysyl(9)-[histone H3] + 3 S-adenosyl-L-methionine = N(6),N(6),N(6)-trimethyl-L-lysyl(9)-[histone H3] + 3 S-adenosyl-L-homocysteine + 3 H(+)</text>
        <dbReference type="Rhea" id="RHEA:60276"/>
        <dbReference type="Rhea" id="RHEA-COMP:15538"/>
        <dbReference type="Rhea" id="RHEA-COMP:15546"/>
        <dbReference type="ChEBI" id="CHEBI:15378"/>
        <dbReference type="ChEBI" id="CHEBI:29969"/>
        <dbReference type="ChEBI" id="CHEBI:57856"/>
        <dbReference type="ChEBI" id="CHEBI:59789"/>
        <dbReference type="ChEBI" id="CHEBI:61961"/>
        <dbReference type="EC" id="2.1.1.355"/>
    </reaction>
</comment>
<evidence type="ECO:0000313" key="30">
    <source>
        <dbReference type="RefSeq" id="XP_051864098.1"/>
    </source>
</evidence>
<evidence type="ECO:0000256" key="4">
    <source>
        <dbReference type="ARBA" id="ARBA00022679"/>
    </source>
</evidence>
<feature type="binding site" evidence="20">
    <location>
        <position position="3482"/>
    </location>
    <ligand>
        <name>Zn(2+)</name>
        <dbReference type="ChEBI" id="CHEBI:29105"/>
    </ligand>
</feature>
<keyword evidence="4 18" id="KW-0808">Transferase</keyword>
<keyword evidence="13" id="KW-0238">DNA-binding</keyword>
<feature type="binding site" evidence="19">
    <location>
        <position position="3412"/>
    </location>
    <ligand>
        <name>S-adenosyl-L-methionine</name>
        <dbReference type="ChEBI" id="CHEBI:59789"/>
    </ligand>
</feature>
<dbReference type="PIRSF" id="PIRSF010354">
    <property type="entry name" value="Methyltransferase_trithorax"/>
    <property type="match status" value="1"/>
</dbReference>
<dbReference type="Pfam" id="PF00628">
    <property type="entry name" value="PHD"/>
    <property type="match status" value="1"/>
</dbReference>